<dbReference type="InterPro" id="IPR005467">
    <property type="entry name" value="His_kinase_dom"/>
</dbReference>
<feature type="transmembrane region" description="Helical" evidence="10">
    <location>
        <begin position="365"/>
        <end position="382"/>
    </location>
</feature>
<evidence type="ECO:0000256" key="2">
    <source>
        <dbReference type="ARBA" id="ARBA00004651"/>
    </source>
</evidence>
<dbReference type="SMART" id="SM00387">
    <property type="entry name" value="HATPase_c"/>
    <property type="match status" value="1"/>
</dbReference>
<feature type="domain" description="Histidine kinase" evidence="11">
    <location>
        <begin position="458"/>
        <end position="681"/>
    </location>
</feature>
<dbReference type="Pfam" id="PF02518">
    <property type="entry name" value="HATPase_c"/>
    <property type="match status" value="1"/>
</dbReference>
<keyword evidence="5" id="KW-0808">Transferase</keyword>
<dbReference type="SUPFAM" id="SSF55874">
    <property type="entry name" value="ATPase domain of HSP90 chaperone/DNA topoisomerase II/histidine kinase"/>
    <property type="match status" value="1"/>
</dbReference>
<keyword evidence="8" id="KW-0067">ATP-binding</keyword>
<dbReference type="GO" id="GO:0005886">
    <property type="term" value="C:plasma membrane"/>
    <property type="evidence" value="ECO:0007669"/>
    <property type="project" value="UniProtKB-SubCell"/>
</dbReference>
<protein>
    <recommendedName>
        <fullName evidence="3">histidine kinase</fullName>
        <ecNumber evidence="3">2.7.13.3</ecNumber>
    </recommendedName>
</protein>
<dbReference type="EMBL" id="SKFG01000008">
    <property type="protein sequence ID" value="TCZ77692.1"/>
    <property type="molecule type" value="Genomic_DNA"/>
</dbReference>
<dbReference type="Pfam" id="PF07695">
    <property type="entry name" value="7TMR-DISM_7TM"/>
    <property type="match status" value="1"/>
</dbReference>
<proteinExistence type="predicted"/>
<dbReference type="EC" id="2.7.13.3" evidence="3"/>
<evidence type="ECO:0000259" key="11">
    <source>
        <dbReference type="PROSITE" id="PS50109"/>
    </source>
</evidence>
<feature type="transmembrane region" description="Helical" evidence="10">
    <location>
        <begin position="279"/>
        <end position="297"/>
    </location>
</feature>
<dbReference type="InterPro" id="IPR036890">
    <property type="entry name" value="HATPase_C_sf"/>
</dbReference>
<dbReference type="Proteomes" id="UP000295418">
    <property type="component" value="Unassembled WGS sequence"/>
</dbReference>
<dbReference type="Pfam" id="PF00512">
    <property type="entry name" value="HisKA"/>
    <property type="match status" value="1"/>
</dbReference>
<dbReference type="PANTHER" id="PTHR43711:SF1">
    <property type="entry name" value="HISTIDINE KINASE 1"/>
    <property type="match status" value="1"/>
</dbReference>
<dbReference type="OrthoDB" id="9809348at2"/>
<comment type="catalytic activity">
    <reaction evidence="1">
        <text>ATP + protein L-histidine = ADP + protein N-phospho-L-histidine.</text>
        <dbReference type="EC" id="2.7.13.3"/>
    </reaction>
</comment>
<dbReference type="InterPro" id="IPR011623">
    <property type="entry name" value="7TMR_DISM_rcpt_extracell_dom1"/>
</dbReference>
<dbReference type="FunFam" id="3.30.565.10:FF:000006">
    <property type="entry name" value="Sensor histidine kinase WalK"/>
    <property type="match status" value="1"/>
</dbReference>
<keyword evidence="7" id="KW-0418">Kinase</keyword>
<dbReference type="Gene3D" id="2.60.120.260">
    <property type="entry name" value="Galactose-binding domain-like"/>
    <property type="match status" value="1"/>
</dbReference>
<dbReference type="PROSITE" id="PS50109">
    <property type="entry name" value="HIS_KIN"/>
    <property type="match status" value="1"/>
</dbReference>
<reference evidence="12 13" key="1">
    <citation type="submission" date="2019-03" db="EMBL/GenBank/DDBJ databases">
        <authorList>
            <person name="Kim M.K.M."/>
        </authorList>
    </citation>
    <scope>NUCLEOTIDE SEQUENCE [LARGE SCALE GENOMIC DNA]</scope>
    <source>
        <strain evidence="12 13">18JY21-1</strain>
    </source>
</reference>
<dbReference type="InterPro" id="IPR050736">
    <property type="entry name" value="Sensor_HK_Regulatory"/>
</dbReference>
<evidence type="ECO:0000256" key="6">
    <source>
        <dbReference type="ARBA" id="ARBA00022741"/>
    </source>
</evidence>
<dbReference type="RefSeq" id="WP_132417776.1">
    <property type="nucleotide sequence ID" value="NZ_SKFG01000008.1"/>
</dbReference>
<evidence type="ECO:0000256" key="3">
    <source>
        <dbReference type="ARBA" id="ARBA00012438"/>
    </source>
</evidence>
<dbReference type="Gene3D" id="3.30.565.10">
    <property type="entry name" value="Histidine kinase-like ATPase, C-terminal domain"/>
    <property type="match status" value="1"/>
</dbReference>
<evidence type="ECO:0000313" key="13">
    <source>
        <dbReference type="Proteomes" id="UP000295418"/>
    </source>
</evidence>
<evidence type="ECO:0000313" key="12">
    <source>
        <dbReference type="EMBL" id="TCZ77692.1"/>
    </source>
</evidence>
<organism evidence="12 13">
    <name type="scientific">Paenibacillus albiflavus</name>
    <dbReference type="NCBI Taxonomy" id="2545760"/>
    <lineage>
        <taxon>Bacteria</taxon>
        <taxon>Bacillati</taxon>
        <taxon>Bacillota</taxon>
        <taxon>Bacilli</taxon>
        <taxon>Bacillales</taxon>
        <taxon>Paenibacillaceae</taxon>
        <taxon>Paenibacillus</taxon>
    </lineage>
</organism>
<feature type="transmembrane region" description="Helical" evidence="10">
    <location>
        <begin position="394"/>
        <end position="413"/>
    </location>
</feature>
<accession>A0A4V2WP24</accession>
<feature type="transmembrane region" description="Helical" evidence="10">
    <location>
        <begin position="214"/>
        <end position="233"/>
    </location>
</feature>
<dbReference type="SUPFAM" id="SSF47384">
    <property type="entry name" value="Homodimeric domain of signal transducing histidine kinase"/>
    <property type="match status" value="1"/>
</dbReference>
<keyword evidence="10" id="KW-0472">Membrane</keyword>
<dbReference type="InterPro" id="IPR004358">
    <property type="entry name" value="Sig_transdc_His_kin-like_C"/>
</dbReference>
<dbReference type="SUPFAM" id="SSF49785">
    <property type="entry name" value="Galactose-binding domain-like"/>
    <property type="match status" value="1"/>
</dbReference>
<gene>
    <name evidence="12" type="ORF">E0485_09415</name>
</gene>
<dbReference type="InterPro" id="IPR003661">
    <property type="entry name" value="HisK_dim/P_dom"/>
</dbReference>
<dbReference type="CDD" id="cd00082">
    <property type="entry name" value="HisKA"/>
    <property type="match status" value="1"/>
</dbReference>
<keyword evidence="6" id="KW-0547">Nucleotide-binding</keyword>
<dbReference type="Gene3D" id="1.10.287.130">
    <property type="match status" value="1"/>
</dbReference>
<dbReference type="GO" id="GO:0005524">
    <property type="term" value="F:ATP binding"/>
    <property type="evidence" value="ECO:0007669"/>
    <property type="project" value="UniProtKB-KW"/>
</dbReference>
<evidence type="ECO:0000256" key="5">
    <source>
        <dbReference type="ARBA" id="ARBA00022679"/>
    </source>
</evidence>
<dbReference type="InterPro" id="IPR003594">
    <property type="entry name" value="HATPase_dom"/>
</dbReference>
<feature type="transmembrane region" description="Helical" evidence="10">
    <location>
        <begin position="240"/>
        <end position="267"/>
    </location>
</feature>
<evidence type="ECO:0000256" key="1">
    <source>
        <dbReference type="ARBA" id="ARBA00000085"/>
    </source>
</evidence>
<evidence type="ECO:0000256" key="8">
    <source>
        <dbReference type="ARBA" id="ARBA00022840"/>
    </source>
</evidence>
<evidence type="ECO:0000256" key="10">
    <source>
        <dbReference type="SAM" id="Phobius"/>
    </source>
</evidence>
<keyword evidence="10" id="KW-1133">Transmembrane helix</keyword>
<dbReference type="InterPro" id="IPR008979">
    <property type="entry name" value="Galactose-bd-like_sf"/>
</dbReference>
<evidence type="ECO:0000256" key="4">
    <source>
        <dbReference type="ARBA" id="ARBA00022553"/>
    </source>
</evidence>
<name>A0A4V2WP24_9BACL</name>
<dbReference type="PRINTS" id="PR00344">
    <property type="entry name" value="BCTRLSENSOR"/>
</dbReference>
<dbReference type="SMART" id="SM00388">
    <property type="entry name" value="HisKA"/>
    <property type="match status" value="1"/>
</dbReference>
<dbReference type="PANTHER" id="PTHR43711">
    <property type="entry name" value="TWO-COMPONENT HISTIDINE KINASE"/>
    <property type="match status" value="1"/>
</dbReference>
<dbReference type="InterPro" id="IPR036097">
    <property type="entry name" value="HisK_dim/P_sf"/>
</dbReference>
<sequence>MKVWGIIIFCVCMVWGTDTIAYAEEQVKMGQAVQGVLHLPAASEEADEQVVYLNGEWELYWQELLEPTDLSPQNKSGHSLSYIHVPSIWGKNELNGKELPNQGYATYRLIIDWQAGQLPTNQMALYMPSVASAYKLWINGELRASNGIVGSSLDEMEPKNYAKVVPFTIQGDRLEIVIQVSNFVQRKGGLWETIRIGAQEQITRIHEQNMARDFFIFGGMMMMGIYHLVLFMLRRKDRSTLYFGLVCLLIGTRSMFVGDGLLVQLFPQIPWELGVKLEYWTSGCAIMFLSFFVYSLYPGEAKRQVLYISAGLCLVNTLYVMLTPAIIYTQTMLVSQIILLTLIGYLIYVFIIAAIRKREGANTNCFVMLVFFLSVLNEVLYYNQVRVLPIGETISFGLYIYLFGQAVILSVRYSRSFKQSEQLASELASLNTSLEEKVKDRTAKLEKMDLSRRMLLSNITHELRTPLTSILGYIKGMLDGIIPLSPTYANNIYQKGLMLNRIIQDLSELSRLESGQAKFNYRNIPIINYVEQIYEKYVFDMKENELEFELVKLVHEIPANCHLVSYIDEVRIEQVLSNLLMNAKKFTPSGGLITLLIEYEPHAKHVTIIVKDTGIGISEEDMTQIFERLFRSSAARKKNVIGTGIGLVIAKEIVELHGGTIACKSVEGMGSTFYFTLPVRLVSNLEKSGDS</sequence>
<comment type="caution">
    <text evidence="12">The sequence shown here is derived from an EMBL/GenBank/DDBJ whole genome shotgun (WGS) entry which is preliminary data.</text>
</comment>
<evidence type="ECO:0000256" key="7">
    <source>
        <dbReference type="ARBA" id="ARBA00022777"/>
    </source>
</evidence>
<keyword evidence="13" id="KW-1185">Reference proteome</keyword>
<feature type="transmembrane region" description="Helical" evidence="10">
    <location>
        <begin position="333"/>
        <end position="353"/>
    </location>
</feature>
<keyword evidence="4" id="KW-0597">Phosphoprotein</keyword>
<evidence type="ECO:0000256" key="9">
    <source>
        <dbReference type="ARBA" id="ARBA00023012"/>
    </source>
</evidence>
<feature type="transmembrane region" description="Helical" evidence="10">
    <location>
        <begin position="304"/>
        <end position="327"/>
    </location>
</feature>
<keyword evidence="10" id="KW-0812">Transmembrane</keyword>
<dbReference type="AlphaFoldDB" id="A0A4V2WP24"/>
<dbReference type="GO" id="GO:0000155">
    <property type="term" value="F:phosphorelay sensor kinase activity"/>
    <property type="evidence" value="ECO:0007669"/>
    <property type="project" value="InterPro"/>
</dbReference>
<keyword evidence="9" id="KW-0902">Two-component regulatory system</keyword>
<comment type="subcellular location">
    <subcellularLocation>
        <location evidence="2">Cell membrane</location>
        <topology evidence="2">Multi-pass membrane protein</topology>
    </subcellularLocation>
</comment>